<evidence type="ECO:0000313" key="2">
    <source>
        <dbReference type="Proteomes" id="UP001225042"/>
    </source>
</evidence>
<gene>
    <name evidence="1" type="ORF">RBJ67_09810</name>
</gene>
<evidence type="ECO:0000313" key="1">
    <source>
        <dbReference type="EMBL" id="MDQ2256441.1"/>
    </source>
</evidence>
<protein>
    <submittedName>
        <fullName evidence="1">NinE family protein</fullName>
    </submittedName>
</protein>
<name>A0AAW8H6H7_9ENTR</name>
<dbReference type="InterPro" id="IPR007986">
    <property type="entry name" value="NINE"/>
</dbReference>
<dbReference type="RefSeq" id="WP_306684428.1">
    <property type="nucleotide sequence ID" value="NZ_JAVDKR010000012.1"/>
</dbReference>
<reference evidence="1 2" key="1">
    <citation type="submission" date="2023-08" db="EMBL/GenBank/DDBJ databases">
        <authorList>
            <person name="Dale J."/>
        </authorList>
    </citation>
    <scope>NUCLEOTIDE SEQUENCE [LARGE SCALE GENOMIC DNA]</scope>
    <source>
        <strain evidence="1 2">2023EL-00788</strain>
    </source>
</reference>
<dbReference type="Proteomes" id="UP001225042">
    <property type="component" value="Unassembled WGS sequence"/>
</dbReference>
<dbReference type="NCBIfam" id="NF007245">
    <property type="entry name" value="PRK09689.1"/>
    <property type="match status" value="1"/>
</dbReference>
<keyword evidence="2" id="KW-1185">Reference proteome</keyword>
<dbReference type="Pfam" id="PF05322">
    <property type="entry name" value="NinE"/>
    <property type="match status" value="1"/>
</dbReference>
<proteinExistence type="predicted"/>
<dbReference type="AlphaFoldDB" id="A0AAW8H6H7"/>
<organism evidence="1 2">
    <name type="scientific">Enterobacter soli</name>
    <dbReference type="NCBI Taxonomy" id="885040"/>
    <lineage>
        <taxon>Bacteria</taxon>
        <taxon>Pseudomonadati</taxon>
        <taxon>Pseudomonadota</taxon>
        <taxon>Gammaproteobacteria</taxon>
        <taxon>Enterobacterales</taxon>
        <taxon>Enterobacteriaceae</taxon>
        <taxon>Enterobacter</taxon>
    </lineage>
</organism>
<accession>A0AAW8H6H7</accession>
<sequence>MGSPLSRLITNEIFRVPTRRKRKPAVKPSDIPTFHYTAHLADVRWLRHAARRKSA</sequence>
<comment type="caution">
    <text evidence="1">The sequence shown here is derived from an EMBL/GenBank/DDBJ whole genome shotgun (WGS) entry which is preliminary data.</text>
</comment>
<dbReference type="EMBL" id="JAVDKS010000003">
    <property type="protein sequence ID" value="MDQ2256441.1"/>
    <property type="molecule type" value="Genomic_DNA"/>
</dbReference>